<evidence type="ECO:0000313" key="1">
    <source>
        <dbReference type="EMBL" id="VAW15966.1"/>
    </source>
</evidence>
<accession>A0A3B0U952</accession>
<name>A0A3B0U952_9ZZZZ</name>
<gene>
    <name evidence="1" type="ORF">MNBD_ALPHA12-989</name>
</gene>
<dbReference type="AlphaFoldDB" id="A0A3B0U952"/>
<organism evidence="1">
    <name type="scientific">hydrothermal vent metagenome</name>
    <dbReference type="NCBI Taxonomy" id="652676"/>
    <lineage>
        <taxon>unclassified sequences</taxon>
        <taxon>metagenomes</taxon>
        <taxon>ecological metagenomes</taxon>
    </lineage>
</organism>
<reference evidence="1" key="1">
    <citation type="submission" date="2018-06" db="EMBL/GenBank/DDBJ databases">
        <authorList>
            <person name="Zhirakovskaya E."/>
        </authorList>
    </citation>
    <scope>NUCLEOTIDE SEQUENCE</scope>
</reference>
<dbReference type="EMBL" id="UOEO01000040">
    <property type="protein sequence ID" value="VAW15966.1"/>
    <property type="molecule type" value="Genomic_DNA"/>
</dbReference>
<protein>
    <submittedName>
        <fullName evidence="1">Uncharacterized protein</fullName>
    </submittedName>
</protein>
<proteinExistence type="predicted"/>
<sequence>MQAIHHLLSSDFARCRTNKLLAFRRVCFYWSTKHLFGRGLNGGLNLFDWQLIKRLPSPVFPLF</sequence>